<keyword evidence="4 9" id="KW-0479">Metal-binding</keyword>
<evidence type="ECO:0000313" key="11">
    <source>
        <dbReference type="EMBL" id="HGT40843.1"/>
    </source>
</evidence>
<evidence type="ECO:0000256" key="10">
    <source>
        <dbReference type="SAM" id="MobiDB-lite"/>
    </source>
</evidence>
<keyword evidence="7 9" id="KW-0460">Magnesium</keyword>
<proteinExistence type="inferred from homology"/>
<comment type="caution">
    <text evidence="11">The sequence shown here is derived from an EMBL/GenBank/DDBJ whole genome shotgun (WGS) entry which is preliminary data.</text>
</comment>
<evidence type="ECO:0000256" key="5">
    <source>
        <dbReference type="ARBA" id="ARBA00022759"/>
    </source>
</evidence>
<dbReference type="GO" id="GO:0046872">
    <property type="term" value="F:metal ion binding"/>
    <property type="evidence" value="ECO:0007669"/>
    <property type="project" value="UniProtKB-UniRule"/>
</dbReference>
<dbReference type="GO" id="GO:0043571">
    <property type="term" value="P:maintenance of CRISPR repeat elements"/>
    <property type="evidence" value="ECO:0007669"/>
    <property type="project" value="UniProtKB-UniRule"/>
</dbReference>
<comment type="cofactor">
    <cofactor evidence="1 9">
        <name>Mg(2+)</name>
        <dbReference type="ChEBI" id="CHEBI:18420"/>
    </cofactor>
</comment>
<accession>A0A7C4QRD7</accession>
<keyword evidence="8 9" id="KW-0051">Antiviral defense</keyword>
<name>A0A7C4QRD7_9PLAN</name>
<dbReference type="GO" id="GO:0051607">
    <property type="term" value="P:defense response to virus"/>
    <property type="evidence" value="ECO:0007669"/>
    <property type="project" value="UniProtKB-UniRule"/>
</dbReference>
<dbReference type="PANTHER" id="PTHR34405:SF3">
    <property type="entry name" value="CRISPR-ASSOCIATED ENDORIBONUCLEASE CAS2 3"/>
    <property type="match status" value="1"/>
</dbReference>
<comment type="similarity">
    <text evidence="2 9">Belongs to the CRISPR-associated endoribonuclease Cas2 protein family.</text>
</comment>
<dbReference type="AlphaFoldDB" id="A0A7C4QRD7"/>
<organism evidence="11">
    <name type="scientific">Schlesneria paludicola</name>
    <dbReference type="NCBI Taxonomy" id="360056"/>
    <lineage>
        <taxon>Bacteria</taxon>
        <taxon>Pseudomonadati</taxon>
        <taxon>Planctomycetota</taxon>
        <taxon>Planctomycetia</taxon>
        <taxon>Planctomycetales</taxon>
        <taxon>Planctomycetaceae</taxon>
        <taxon>Schlesneria</taxon>
    </lineage>
</organism>
<dbReference type="InterPro" id="IPR021127">
    <property type="entry name" value="CRISPR_associated_Cas2"/>
</dbReference>
<comment type="function">
    <text evidence="9">CRISPR (clustered regularly interspaced short palindromic repeat), is an adaptive immune system that provides protection against mobile genetic elements (viruses, transposable elements and conjugative plasmids). CRISPR clusters contain sequences complementary to antecedent mobile elements and target invading nucleic acids. CRISPR clusters are transcribed and processed into CRISPR RNA (crRNA). Functions as a ssRNA-specific endoribonuclease. Involved in the integration of spacer DNA into the CRISPR cassette.</text>
</comment>
<protein>
    <recommendedName>
        <fullName evidence="9">CRISPR-associated endoribonuclease Cas2</fullName>
        <ecNumber evidence="9">3.1.-.-</ecNumber>
    </recommendedName>
</protein>
<dbReference type="GO" id="GO:0004521">
    <property type="term" value="F:RNA endonuclease activity"/>
    <property type="evidence" value="ECO:0007669"/>
    <property type="project" value="InterPro"/>
</dbReference>
<evidence type="ECO:0000256" key="1">
    <source>
        <dbReference type="ARBA" id="ARBA00001946"/>
    </source>
</evidence>
<dbReference type="Gene3D" id="3.30.70.240">
    <property type="match status" value="1"/>
</dbReference>
<dbReference type="HAMAP" id="MF_01471">
    <property type="entry name" value="Cas2"/>
    <property type="match status" value="1"/>
</dbReference>
<evidence type="ECO:0000256" key="3">
    <source>
        <dbReference type="ARBA" id="ARBA00022722"/>
    </source>
</evidence>
<sequence length="113" mass="12751">MPQLETLTVVLYDITHDRTRQKVSETCLDFGLTRFQYSAFHGFLTRNRREELALALEQLIEVYGGAVTLIPLCQADAAARIDLFVPTPPVEQPPPLKLFHGDADDRPPPDHHS</sequence>
<keyword evidence="5 9" id="KW-0255">Endonuclease</keyword>
<comment type="subunit">
    <text evidence="9">Homodimer, forms a heterotetramer with a Cas1 homodimer.</text>
</comment>
<evidence type="ECO:0000256" key="4">
    <source>
        <dbReference type="ARBA" id="ARBA00022723"/>
    </source>
</evidence>
<feature type="compositionally biased region" description="Basic and acidic residues" evidence="10">
    <location>
        <begin position="99"/>
        <end position="113"/>
    </location>
</feature>
<gene>
    <name evidence="9 11" type="primary">cas2</name>
    <name evidence="11" type="ORF">ENS64_16485</name>
</gene>
<keyword evidence="6 9" id="KW-0378">Hydrolase</keyword>
<dbReference type="InterPro" id="IPR019199">
    <property type="entry name" value="Virulence_VapD/CRISPR_Cas2"/>
</dbReference>
<evidence type="ECO:0000256" key="9">
    <source>
        <dbReference type="HAMAP-Rule" id="MF_01471"/>
    </source>
</evidence>
<dbReference type="Pfam" id="PF09827">
    <property type="entry name" value="CRISPR_Cas2"/>
    <property type="match status" value="1"/>
</dbReference>
<evidence type="ECO:0000256" key="8">
    <source>
        <dbReference type="ARBA" id="ARBA00023118"/>
    </source>
</evidence>
<dbReference type="SUPFAM" id="SSF143430">
    <property type="entry name" value="TTP0101/SSO1404-like"/>
    <property type="match status" value="1"/>
</dbReference>
<keyword evidence="3 9" id="KW-0540">Nuclease</keyword>
<dbReference type="NCBIfam" id="TIGR01573">
    <property type="entry name" value="cas2"/>
    <property type="match status" value="1"/>
</dbReference>
<dbReference type="EMBL" id="DSVQ01000019">
    <property type="protein sequence ID" value="HGT40843.1"/>
    <property type="molecule type" value="Genomic_DNA"/>
</dbReference>
<evidence type="ECO:0000256" key="2">
    <source>
        <dbReference type="ARBA" id="ARBA00009959"/>
    </source>
</evidence>
<evidence type="ECO:0000256" key="6">
    <source>
        <dbReference type="ARBA" id="ARBA00022801"/>
    </source>
</evidence>
<dbReference type="EC" id="3.1.-.-" evidence="9"/>
<feature type="binding site" evidence="9">
    <location>
        <position position="13"/>
    </location>
    <ligand>
        <name>Mg(2+)</name>
        <dbReference type="ChEBI" id="CHEBI:18420"/>
        <note>catalytic</note>
    </ligand>
</feature>
<feature type="region of interest" description="Disordered" evidence="10">
    <location>
        <begin position="89"/>
        <end position="113"/>
    </location>
</feature>
<reference evidence="11" key="1">
    <citation type="journal article" date="2020" name="mSystems">
        <title>Genome- and Community-Level Interaction Insights into Carbon Utilization and Element Cycling Functions of Hydrothermarchaeota in Hydrothermal Sediment.</title>
        <authorList>
            <person name="Zhou Z."/>
            <person name="Liu Y."/>
            <person name="Xu W."/>
            <person name="Pan J."/>
            <person name="Luo Z.H."/>
            <person name="Li M."/>
        </authorList>
    </citation>
    <scope>NUCLEOTIDE SEQUENCE [LARGE SCALE GENOMIC DNA]</scope>
    <source>
        <strain evidence="11">SpSt-508</strain>
    </source>
</reference>
<dbReference type="PANTHER" id="PTHR34405">
    <property type="entry name" value="CRISPR-ASSOCIATED ENDORIBONUCLEASE CAS2"/>
    <property type="match status" value="1"/>
</dbReference>
<evidence type="ECO:0000256" key="7">
    <source>
        <dbReference type="ARBA" id="ARBA00022842"/>
    </source>
</evidence>
<dbReference type="GO" id="GO:0016787">
    <property type="term" value="F:hydrolase activity"/>
    <property type="evidence" value="ECO:0007669"/>
    <property type="project" value="UniProtKB-KW"/>
</dbReference>